<name>A0A7S0F1Z6_9EUKA</name>
<organism evidence="1">
    <name type="scientific">Phaeocystis antarctica</name>
    <dbReference type="NCBI Taxonomy" id="33657"/>
    <lineage>
        <taxon>Eukaryota</taxon>
        <taxon>Haptista</taxon>
        <taxon>Haptophyta</taxon>
        <taxon>Prymnesiophyceae</taxon>
        <taxon>Phaeocystales</taxon>
        <taxon>Phaeocystaceae</taxon>
        <taxon>Phaeocystis</taxon>
    </lineage>
</organism>
<proteinExistence type="predicted"/>
<dbReference type="EMBL" id="HBEP01028560">
    <property type="protein sequence ID" value="CAD8501401.1"/>
    <property type="molecule type" value="Transcribed_RNA"/>
</dbReference>
<reference evidence="1" key="1">
    <citation type="submission" date="2021-01" db="EMBL/GenBank/DDBJ databases">
        <authorList>
            <person name="Corre E."/>
            <person name="Pelletier E."/>
            <person name="Niang G."/>
            <person name="Scheremetjew M."/>
            <person name="Finn R."/>
            <person name="Kale V."/>
            <person name="Holt S."/>
            <person name="Cochrane G."/>
            <person name="Meng A."/>
            <person name="Brown T."/>
            <person name="Cohen L."/>
        </authorList>
    </citation>
    <scope>NUCLEOTIDE SEQUENCE</scope>
    <source>
        <strain evidence="1">CCMP1374</strain>
    </source>
</reference>
<protein>
    <submittedName>
        <fullName evidence="1">Uncharacterized protein</fullName>
    </submittedName>
</protein>
<sequence length="212" mass="23099">MKYRYPAEAVDGGVFDGGIFGGGIFADNDEAKAAFCRMKLEEQELLEEQAASAVAAAEKLRNLPHWANAFSDEMNLEEKNKELTVAVGALANTAVQAVKAYLGNFTGLLGLVDTLKTQVMHMAWSSNESIERKAAVDYDESTGHYAVLLIERQSSAKDVKVPFTGAKTYTAKLKVSFRRAQAKNDAARQICQALVDQAAGDLVQKIEAMEIF</sequence>
<evidence type="ECO:0000313" key="1">
    <source>
        <dbReference type="EMBL" id="CAD8501401.1"/>
    </source>
</evidence>
<dbReference type="AlphaFoldDB" id="A0A7S0F1Z6"/>
<gene>
    <name evidence="1" type="ORF">PANT1444_LOCUS16207</name>
</gene>
<accession>A0A7S0F1Z6</accession>